<feature type="compositionally biased region" description="Low complexity" evidence="9">
    <location>
        <begin position="1031"/>
        <end position="1049"/>
    </location>
</feature>
<feature type="transmembrane region" description="Helical" evidence="10">
    <location>
        <begin position="7"/>
        <end position="31"/>
    </location>
</feature>
<evidence type="ECO:0000313" key="13">
    <source>
        <dbReference type="Proteomes" id="UP001498398"/>
    </source>
</evidence>
<evidence type="ECO:0000256" key="4">
    <source>
        <dbReference type="ARBA" id="ARBA00022824"/>
    </source>
</evidence>
<evidence type="ECO:0000256" key="1">
    <source>
        <dbReference type="ARBA" id="ARBA00004586"/>
    </source>
</evidence>
<evidence type="ECO:0000256" key="9">
    <source>
        <dbReference type="SAM" id="MobiDB-lite"/>
    </source>
</evidence>
<feature type="region of interest" description="Disordered" evidence="9">
    <location>
        <begin position="40"/>
        <end position="70"/>
    </location>
</feature>
<feature type="compositionally biased region" description="Basic and acidic residues" evidence="9">
    <location>
        <begin position="774"/>
        <end position="791"/>
    </location>
</feature>
<dbReference type="InterPro" id="IPR019411">
    <property type="entry name" value="MMM1_dom"/>
</dbReference>
<organism evidence="12 13">
    <name type="scientific">Marasmiellus scandens</name>
    <dbReference type="NCBI Taxonomy" id="2682957"/>
    <lineage>
        <taxon>Eukaryota</taxon>
        <taxon>Fungi</taxon>
        <taxon>Dikarya</taxon>
        <taxon>Basidiomycota</taxon>
        <taxon>Agaricomycotina</taxon>
        <taxon>Agaricomycetes</taxon>
        <taxon>Agaricomycetidae</taxon>
        <taxon>Agaricales</taxon>
        <taxon>Marasmiineae</taxon>
        <taxon>Omphalotaceae</taxon>
        <taxon>Marasmiellus</taxon>
    </lineage>
</organism>
<dbReference type="PROSITE" id="PS51847">
    <property type="entry name" value="SMP"/>
    <property type="match status" value="1"/>
</dbReference>
<evidence type="ECO:0000313" key="12">
    <source>
        <dbReference type="EMBL" id="KAK7465566.1"/>
    </source>
</evidence>
<dbReference type="SUPFAM" id="SSF50729">
    <property type="entry name" value="PH domain-like"/>
    <property type="match status" value="1"/>
</dbReference>
<dbReference type="CDD" id="cd21675">
    <property type="entry name" value="SMP_TEX2"/>
    <property type="match status" value="1"/>
</dbReference>
<evidence type="ECO:0000256" key="6">
    <source>
        <dbReference type="ARBA" id="ARBA00023055"/>
    </source>
</evidence>
<keyword evidence="3 10" id="KW-0812">Transmembrane</keyword>
<name>A0ABR1JR92_9AGAR</name>
<evidence type="ECO:0000259" key="11">
    <source>
        <dbReference type="PROSITE" id="PS51847"/>
    </source>
</evidence>
<feature type="compositionally biased region" description="Low complexity" evidence="9">
    <location>
        <begin position="629"/>
        <end position="659"/>
    </location>
</feature>
<evidence type="ECO:0000256" key="5">
    <source>
        <dbReference type="ARBA" id="ARBA00022989"/>
    </source>
</evidence>
<evidence type="ECO:0000256" key="7">
    <source>
        <dbReference type="ARBA" id="ARBA00023121"/>
    </source>
</evidence>
<keyword evidence="6" id="KW-0445">Lipid transport</keyword>
<feature type="region of interest" description="Disordered" evidence="9">
    <location>
        <begin position="884"/>
        <end position="1138"/>
    </location>
</feature>
<comment type="subcellular location">
    <subcellularLocation>
        <location evidence="1">Endoplasmic reticulum membrane</location>
    </subcellularLocation>
</comment>
<dbReference type="EMBL" id="JBANRG010000006">
    <property type="protein sequence ID" value="KAK7465566.1"/>
    <property type="molecule type" value="Genomic_DNA"/>
</dbReference>
<feature type="compositionally biased region" description="Acidic residues" evidence="9">
    <location>
        <begin position="513"/>
        <end position="524"/>
    </location>
</feature>
<evidence type="ECO:0000256" key="2">
    <source>
        <dbReference type="ARBA" id="ARBA00022448"/>
    </source>
</evidence>
<dbReference type="Pfam" id="PF10296">
    <property type="entry name" value="MMM1"/>
    <property type="match status" value="1"/>
</dbReference>
<feature type="compositionally biased region" description="Pro residues" evidence="9">
    <location>
        <begin position="1005"/>
        <end position="1017"/>
    </location>
</feature>
<feature type="compositionally biased region" description="Low complexity" evidence="9">
    <location>
        <begin position="957"/>
        <end position="1004"/>
    </location>
</feature>
<dbReference type="Proteomes" id="UP001498398">
    <property type="component" value="Unassembled WGS sequence"/>
</dbReference>
<protein>
    <recommendedName>
        <fullName evidence="11">SMP-LTD domain-containing protein</fullName>
    </recommendedName>
</protein>
<dbReference type="PANTHER" id="PTHR13466">
    <property type="entry name" value="TEX2 PROTEIN-RELATED"/>
    <property type="match status" value="1"/>
</dbReference>
<feature type="compositionally biased region" description="Basic and acidic residues" evidence="9">
    <location>
        <begin position="493"/>
        <end position="511"/>
    </location>
</feature>
<keyword evidence="13" id="KW-1185">Reference proteome</keyword>
<keyword evidence="5 10" id="KW-1133">Transmembrane helix</keyword>
<gene>
    <name evidence="12" type="ORF">VKT23_005539</name>
</gene>
<dbReference type="InterPro" id="IPR031468">
    <property type="entry name" value="SMP_LBD"/>
</dbReference>
<feature type="compositionally biased region" description="Low complexity" evidence="9">
    <location>
        <begin position="793"/>
        <end position="818"/>
    </location>
</feature>
<reference evidence="12 13" key="1">
    <citation type="submission" date="2024-01" db="EMBL/GenBank/DDBJ databases">
        <title>A draft genome for the cacao thread blight pathogen Marasmiellus scandens.</title>
        <authorList>
            <person name="Baruah I.K."/>
            <person name="Leung J."/>
            <person name="Bukari Y."/>
            <person name="Amoako-Attah I."/>
            <person name="Meinhardt L.W."/>
            <person name="Bailey B.A."/>
            <person name="Cohen S.P."/>
        </authorList>
    </citation>
    <scope>NUCLEOTIDE SEQUENCE [LARGE SCALE GENOMIC DNA]</scope>
    <source>
        <strain evidence="12 13">GH-19</strain>
    </source>
</reference>
<feature type="region of interest" description="Disordered" evidence="9">
    <location>
        <begin position="488"/>
        <end position="850"/>
    </location>
</feature>
<evidence type="ECO:0000256" key="3">
    <source>
        <dbReference type="ARBA" id="ARBA00022692"/>
    </source>
</evidence>
<comment type="caution">
    <text evidence="12">The sequence shown here is derived from an EMBL/GenBank/DDBJ whole genome shotgun (WGS) entry which is preliminary data.</text>
</comment>
<feature type="compositionally biased region" description="Polar residues" evidence="9">
    <location>
        <begin position="914"/>
        <end position="931"/>
    </location>
</feature>
<feature type="compositionally biased region" description="Low complexity" evidence="9">
    <location>
        <begin position="725"/>
        <end position="738"/>
    </location>
</feature>
<evidence type="ECO:0000256" key="10">
    <source>
        <dbReference type="SAM" id="Phobius"/>
    </source>
</evidence>
<feature type="compositionally biased region" description="Polar residues" evidence="9">
    <location>
        <begin position="837"/>
        <end position="850"/>
    </location>
</feature>
<evidence type="ECO:0000256" key="8">
    <source>
        <dbReference type="ARBA" id="ARBA00023136"/>
    </source>
</evidence>
<feature type="compositionally biased region" description="Polar residues" evidence="9">
    <location>
        <begin position="525"/>
        <end position="537"/>
    </location>
</feature>
<feature type="compositionally biased region" description="Polar residues" evidence="9">
    <location>
        <begin position="894"/>
        <end position="904"/>
    </location>
</feature>
<feature type="compositionally biased region" description="Basic and acidic residues" evidence="9">
    <location>
        <begin position="741"/>
        <end position="753"/>
    </location>
</feature>
<keyword evidence="8 10" id="KW-0472">Membrane</keyword>
<feature type="compositionally biased region" description="Low complexity" evidence="9">
    <location>
        <begin position="552"/>
        <end position="565"/>
    </location>
</feature>
<dbReference type="PANTHER" id="PTHR13466:SF19">
    <property type="entry name" value="NUCLEUS-VACUOLE JUNCTION PROTEIN 2"/>
    <property type="match status" value="1"/>
</dbReference>
<feature type="domain" description="SMP-LTD" evidence="11">
    <location>
        <begin position="287"/>
        <end position="478"/>
    </location>
</feature>
<proteinExistence type="predicted"/>
<feature type="compositionally biased region" description="Low complexity" evidence="9">
    <location>
        <begin position="762"/>
        <end position="773"/>
    </location>
</feature>
<sequence>MSFKAILYAYILGGITFIPLVLCGLIAYTIYTSVPVEETDVPKKPKLPQPEEESPEATAAAASPGDVNDIPKTRRGWLTVRRTFEEESFDGSYVTLVRSFLDARSKDPKRSRPKDMWYVVLKGKIMYLYEDEAMTECEAVIQLGDHEVVIYPENQLDGELFAKRNAICLKPRKSEEGKSMPSLTKEMRLEDKEVEEKIEEGSKVSEKEKEKLIQVEKAKAKAREQALNFQTPWFIFVRSTVEMEDWYLALVHASRHPALTPQLSPLQQVFSPSDMNHLVSKLDEQPDIIPMRWFNAIFGRIFYSFYRTQHLENFIIARLMKKLSKVKRPAMLADVVVTEVSVGDKTPVFSKPMLKELTKEGDASMEVHVHYKGEIRITVEATAIINLGARFKSYTVKLVLAAVLKELEGNLLVKIKRPPSNRIWYAFTQNPRMVLSVEPIVSDRQVTWTMVLSTIEAKLKEIIQESIVLPNMDDIAFFETRNYQDRGGIYSDAGRRPGERARPAPEDKVVVDEGVEIQTSEDEAVSQSQEKAQSLQDTPIARTPSLNPETASTTSLPLTKSSTLPEDSSAAQRRKSWFPGVRSTDSPAASLGDIQEDDDVQRGRTLEAENPLLPRSHSTPNQPEGLHLSPSRSSSRSGKSPDSTRRSVSQNSTQSQSSHSDAEGTPISQFESTSTKSSQPNPPSSPTSNFLSTLKSRTGDKQALSNTAKEAMRKWGVNWGGLKQNTSSNASTSSGGSSEEMPDHGTVEARVRNDSFGSISQRARASYAEVRAAVAERRNRQVSSDEPKDAGDSSPSTVSVTPSHPSSLTPTPSTPVKSNSLSLPAEDNEAGRDPINVTPTRTGTSSSQFNPIHVQPQAKTMSIPGIHAKNRGEVMSMGYVAPQEVSPKPENKVKGNTTNINPKIQSMYRLFKSTALSTSPGSSGSDTQQPGSDKLADDDRDELLDLLPPPEIEVRQPSTSGSSDSHSVSSTPFPSDSTLLKSSPSPIPRPTSISFSLPIASASPSRPPTGPPLPPRPTSISITRPPLVAQSSPSSSENSRRNSSSRSISVTGPTLGASLGQSSASDALKSIATKDESTRVRRAVSISGSPTHERKPSGSDSSVGSPSPPSQQMHFSPSPLKETEQRVDTEASSVEVQS</sequence>
<keyword evidence="2" id="KW-0813">Transport</keyword>
<accession>A0ABR1JR92</accession>
<keyword evidence="7" id="KW-0446">Lipid-binding</keyword>
<keyword evidence="4" id="KW-0256">Endoplasmic reticulum</keyword>